<dbReference type="PANTHER" id="PTHR18866">
    <property type="entry name" value="CARBOXYLASE:PYRUVATE/ACETYL-COA/PROPIONYL-COA CARBOXYLASE"/>
    <property type="match status" value="1"/>
</dbReference>
<dbReference type="SUPFAM" id="SSF51230">
    <property type="entry name" value="Single hybrid motif"/>
    <property type="match status" value="1"/>
</dbReference>
<dbReference type="InterPro" id="IPR005481">
    <property type="entry name" value="BC-like_N"/>
</dbReference>
<dbReference type="SUPFAM" id="SSF50891">
    <property type="entry name" value="Cyclophilin-like"/>
    <property type="match status" value="2"/>
</dbReference>
<evidence type="ECO:0000259" key="9">
    <source>
        <dbReference type="PROSITE" id="PS50975"/>
    </source>
</evidence>
<proteinExistence type="predicted"/>
<dbReference type="InterPro" id="IPR011761">
    <property type="entry name" value="ATP-grasp"/>
</dbReference>
<evidence type="ECO:0000313" key="12">
    <source>
        <dbReference type="Proteomes" id="UP000092582"/>
    </source>
</evidence>
<evidence type="ECO:0000256" key="3">
    <source>
        <dbReference type="ARBA" id="ARBA00022741"/>
    </source>
</evidence>
<dbReference type="InterPro" id="IPR003778">
    <property type="entry name" value="CT_A_B"/>
</dbReference>
<keyword evidence="3 7" id="KW-0547">Nucleotide-binding</keyword>
<dbReference type="SUPFAM" id="SSF56059">
    <property type="entry name" value="Glutathione synthetase ATP-binding domain-like"/>
    <property type="match status" value="1"/>
</dbReference>
<dbReference type="SMART" id="SM00796">
    <property type="entry name" value="AHS1"/>
    <property type="match status" value="1"/>
</dbReference>
<dbReference type="CDD" id="cd06850">
    <property type="entry name" value="biotinyl_domain"/>
    <property type="match status" value="1"/>
</dbReference>
<dbReference type="NCBIfam" id="TIGR02712">
    <property type="entry name" value="urea_carbox"/>
    <property type="match status" value="1"/>
</dbReference>
<dbReference type="Gene3D" id="2.40.50.100">
    <property type="match status" value="1"/>
</dbReference>
<name>A0A1B1BF58_9MICO</name>
<dbReference type="InterPro" id="IPR005482">
    <property type="entry name" value="Biotin_COase_C"/>
</dbReference>
<dbReference type="InterPro" id="IPR016185">
    <property type="entry name" value="PreATP-grasp_dom_sf"/>
</dbReference>
<evidence type="ECO:0000259" key="8">
    <source>
        <dbReference type="PROSITE" id="PS50968"/>
    </source>
</evidence>
<dbReference type="AlphaFoldDB" id="A0A1B1BF58"/>
<dbReference type="PROSITE" id="PS50968">
    <property type="entry name" value="BIOTINYL_LIPOYL"/>
    <property type="match status" value="1"/>
</dbReference>
<dbReference type="OrthoDB" id="9760256at2"/>
<keyword evidence="4" id="KW-0378">Hydrolase</keyword>
<dbReference type="InterPro" id="IPR005479">
    <property type="entry name" value="CPAse_ATP-bd"/>
</dbReference>
<dbReference type="Gene3D" id="3.30.1360.40">
    <property type="match status" value="1"/>
</dbReference>
<feature type="domain" description="Biotin carboxylation" evidence="10">
    <location>
        <begin position="3"/>
        <end position="450"/>
    </location>
</feature>
<dbReference type="PROSITE" id="PS00867">
    <property type="entry name" value="CPSASE_2"/>
    <property type="match status" value="1"/>
</dbReference>
<dbReference type="InterPro" id="IPR000089">
    <property type="entry name" value="Biotin_lipoyl"/>
</dbReference>
<feature type="domain" description="ATP-grasp" evidence="9">
    <location>
        <begin position="122"/>
        <end position="319"/>
    </location>
</feature>
<keyword evidence="2" id="KW-0436">Ligase</keyword>
<dbReference type="SUPFAM" id="SSF160467">
    <property type="entry name" value="PH0987 N-terminal domain-like"/>
    <property type="match status" value="1"/>
</dbReference>
<keyword evidence="12" id="KW-1185">Reference proteome</keyword>
<dbReference type="GO" id="GO:0046872">
    <property type="term" value="F:metal ion binding"/>
    <property type="evidence" value="ECO:0007669"/>
    <property type="project" value="InterPro"/>
</dbReference>
<sequence>MSAFDTVLIANRGEIAVRIIRTARAMGLKTVAVYSEADRGALHVHQADVAVLLGPSPAAESYLRGDLIIAAALEHGAGAIHPGYGFLSENADFARACQAAGIVFVGPTPEQLDLFGTKHTARDAATAAGVPLLAGTGLLDSLEHALAAAETIGYPVMLKATAGGGGIGMQACHDAAELAGSWENVTRIAGASFSSSGVFLERLVVGARHVEVQVFGDGLGSVVSIGDRDCSLQRRNQKVAEEAPAPDLPDHVRESIADAARRLCASVDYRSAGTVEYIYDPVRQEAAFLEVNTRLQVEHPVTEAVYGIDLVEWMLRLALGDTTVVQTPLVASGFAVEARVYAENTDLGNLPSAGTVTRVVHPHGTLANAARIDSWLEAGAEVSTHYDPLLSKVITHGATREAAWQALADTLADVRVDGVATNLGLLRSIAADPTVRAATHSTDTLAGIHNTSPRFEVVKSGLLCTIQDWPGRTGYWAVGIPPSGPMDDLSFRLGNTALGNAEGEAGLEITMQGPTLRFHTAATVMLTGAPTPLTVDGVDQPQWTPVAVPAGATLAVGTPRTGMRSYLLVAGGLDVPLVLGSAATFDLGEMGGAAGRALRTGDIVALTGRMPVAAPREVPARERPVFTSEWRIAALEGPHAAPEFFTEADIEVFHNTRWAVHFNSARTGVRLVGPKPEWARNDGGEAGLHPSNIHDTPYAVGAVDYTGDLPILLGPDGPSLGGFTCPATVPSGQLWKLGQLRPGDTVEFVPVDDRQAHALRLDPTLAVTAGRAPTVDGGILRSLPATATSPAMTFRRSGDANLLVEYGEMVLDLASRMRVHALAAVLQQRWDDGDLPGIIDLTPGIRSLQVHVNPDLLPLPELLDIVAAVEAGLPATSELTVPSRTVSLPLSWDDPATREAIERYISGVRDDAPWCPWNIEFIRRINGVASVDDVMRTVYEAEYLVLGLGDVYLGAPVATPLDPRHRLVTTKYNPARTWTPQNAVGIGGAYLCIYGMEGPGGYQFVGRTVPIWSTHAQRGPFAEGVPWLLKFFDRISWYPVLPEDLLEMRAEMKAGRLPIRIEEGEFSMKEYEAFLAENADSIAEFRAQQGEAFAAERHAWEESGEFDRDDAAALAPVVSAAAVVVPPGCEGVEAPFTASVFRLDVAVGDSVAAGQTLVSLEAMKMEAHVVAPFDGRVVSMLAAAGDSVAPGSVLVIVEREEAA</sequence>
<dbReference type="Pfam" id="PF00364">
    <property type="entry name" value="Biotin_lipoyl"/>
    <property type="match status" value="1"/>
</dbReference>
<dbReference type="SMART" id="SM00797">
    <property type="entry name" value="AHS2"/>
    <property type="match status" value="1"/>
</dbReference>
<dbReference type="PATRIC" id="fig|670052.7.peg.273"/>
<dbReference type="STRING" id="670052.PA27867_0255"/>
<dbReference type="Proteomes" id="UP000092582">
    <property type="component" value="Chromosome 1"/>
</dbReference>
<dbReference type="SUPFAM" id="SSF51246">
    <property type="entry name" value="Rudiment single hybrid motif"/>
    <property type="match status" value="1"/>
</dbReference>
<dbReference type="InterPro" id="IPR011054">
    <property type="entry name" value="Rudment_hybrid_motif"/>
</dbReference>
<dbReference type="Pfam" id="PF02626">
    <property type="entry name" value="CT_A_B"/>
    <property type="match status" value="1"/>
</dbReference>
<dbReference type="InterPro" id="IPR003833">
    <property type="entry name" value="CT_C_D"/>
</dbReference>
<dbReference type="PROSITE" id="PS00866">
    <property type="entry name" value="CPSASE_1"/>
    <property type="match status" value="1"/>
</dbReference>
<dbReference type="EMBL" id="CP016282">
    <property type="protein sequence ID" value="ANP71229.1"/>
    <property type="molecule type" value="Genomic_DNA"/>
</dbReference>
<dbReference type="GO" id="GO:0005524">
    <property type="term" value="F:ATP binding"/>
    <property type="evidence" value="ECO:0007669"/>
    <property type="project" value="UniProtKB-UniRule"/>
</dbReference>
<dbReference type="Pfam" id="PF02786">
    <property type="entry name" value="CPSase_L_D2"/>
    <property type="match status" value="1"/>
</dbReference>
<evidence type="ECO:0000259" key="10">
    <source>
        <dbReference type="PROSITE" id="PS50979"/>
    </source>
</evidence>
<dbReference type="InterPro" id="IPR029000">
    <property type="entry name" value="Cyclophilin-like_dom_sf"/>
</dbReference>
<dbReference type="InterPro" id="IPR011764">
    <property type="entry name" value="Biotin_carboxylation_dom"/>
</dbReference>
<evidence type="ECO:0000256" key="4">
    <source>
        <dbReference type="ARBA" id="ARBA00022801"/>
    </source>
</evidence>
<accession>A0A1B1BF58</accession>
<comment type="cofactor">
    <cofactor evidence="1">
        <name>biotin</name>
        <dbReference type="ChEBI" id="CHEBI:57586"/>
    </cofactor>
</comment>
<dbReference type="InterPro" id="IPR050856">
    <property type="entry name" value="Biotin_carboxylase_complex"/>
</dbReference>
<dbReference type="InterPro" id="IPR011053">
    <property type="entry name" value="Single_hybrid_motif"/>
</dbReference>
<evidence type="ECO:0000256" key="5">
    <source>
        <dbReference type="ARBA" id="ARBA00022840"/>
    </source>
</evidence>
<reference evidence="11 12" key="1">
    <citation type="submission" date="2016-06" db="EMBL/GenBank/DDBJ databases">
        <title>Genome sequencing of Cryobacterium arcticum PAMC 27867.</title>
        <authorList>
            <person name="Lee J."/>
            <person name="Kim O.-S."/>
        </authorList>
    </citation>
    <scope>NUCLEOTIDE SEQUENCE [LARGE SCALE GENOMIC DNA]</scope>
    <source>
        <strain evidence="11 12">PAMC 27867</strain>
    </source>
</reference>
<dbReference type="Gene3D" id="3.30.470.20">
    <property type="entry name" value="ATP-grasp fold, B domain"/>
    <property type="match status" value="1"/>
</dbReference>
<evidence type="ECO:0000256" key="6">
    <source>
        <dbReference type="ARBA" id="ARBA00023267"/>
    </source>
</evidence>
<evidence type="ECO:0000256" key="1">
    <source>
        <dbReference type="ARBA" id="ARBA00001953"/>
    </source>
</evidence>
<dbReference type="Pfam" id="PF02682">
    <property type="entry name" value="CT_C_D"/>
    <property type="match status" value="1"/>
</dbReference>
<dbReference type="InterPro" id="IPR001882">
    <property type="entry name" value="Biotin_BS"/>
</dbReference>
<dbReference type="Pfam" id="PF00289">
    <property type="entry name" value="Biotin_carb_N"/>
    <property type="match status" value="1"/>
</dbReference>
<dbReference type="PANTHER" id="PTHR18866:SF128">
    <property type="entry name" value="UREA AMIDOLYASE"/>
    <property type="match status" value="1"/>
</dbReference>
<dbReference type="Gene3D" id="2.40.100.10">
    <property type="entry name" value="Cyclophilin-like"/>
    <property type="match status" value="2"/>
</dbReference>
<keyword evidence="5 7" id="KW-0067">ATP-binding</keyword>
<dbReference type="FunFam" id="3.40.50.20:FF:000010">
    <property type="entry name" value="Propionyl-CoA carboxylase subunit alpha"/>
    <property type="match status" value="1"/>
</dbReference>
<organism evidence="11 12">
    <name type="scientific">Cryobacterium arcticum</name>
    <dbReference type="NCBI Taxonomy" id="670052"/>
    <lineage>
        <taxon>Bacteria</taxon>
        <taxon>Bacillati</taxon>
        <taxon>Actinomycetota</taxon>
        <taxon>Actinomycetes</taxon>
        <taxon>Micrococcales</taxon>
        <taxon>Microbacteriaceae</taxon>
        <taxon>Cryobacterium</taxon>
    </lineage>
</organism>
<dbReference type="GO" id="GO:0016787">
    <property type="term" value="F:hydrolase activity"/>
    <property type="evidence" value="ECO:0007669"/>
    <property type="project" value="UniProtKB-KW"/>
</dbReference>
<dbReference type="PROSITE" id="PS50975">
    <property type="entry name" value="ATP_GRASP"/>
    <property type="match status" value="1"/>
</dbReference>
<dbReference type="InterPro" id="IPR014084">
    <property type="entry name" value="Urea_COase"/>
</dbReference>
<feature type="domain" description="Lipoyl-binding" evidence="8">
    <location>
        <begin position="1120"/>
        <end position="1198"/>
    </location>
</feature>
<dbReference type="GO" id="GO:0016874">
    <property type="term" value="F:ligase activity"/>
    <property type="evidence" value="ECO:0007669"/>
    <property type="project" value="UniProtKB-KW"/>
</dbReference>
<evidence type="ECO:0000313" key="11">
    <source>
        <dbReference type="EMBL" id="ANP71229.1"/>
    </source>
</evidence>
<dbReference type="RefSeq" id="WP_066592144.1">
    <property type="nucleotide sequence ID" value="NZ_CP016282.1"/>
</dbReference>
<evidence type="ECO:0000256" key="7">
    <source>
        <dbReference type="PROSITE-ProRule" id="PRU00409"/>
    </source>
</evidence>
<protein>
    <submittedName>
        <fullName evidence="11">Urea carboxylase</fullName>
    </submittedName>
</protein>
<gene>
    <name evidence="11" type="ORF">PA27867_0255</name>
</gene>
<evidence type="ECO:0000256" key="2">
    <source>
        <dbReference type="ARBA" id="ARBA00022598"/>
    </source>
</evidence>
<dbReference type="SMART" id="SM00878">
    <property type="entry name" value="Biotin_carb_C"/>
    <property type="match status" value="1"/>
</dbReference>
<dbReference type="Pfam" id="PF02785">
    <property type="entry name" value="Biotin_carb_C"/>
    <property type="match status" value="1"/>
</dbReference>
<keyword evidence="6" id="KW-0092">Biotin</keyword>
<dbReference type="SUPFAM" id="SSF52440">
    <property type="entry name" value="PreATP-grasp domain"/>
    <property type="match status" value="1"/>
</dbReference>
<dbReference type="PROSITE" id="PS50979">
    <property type="entry name" value="BC"/>
    <property type="match status" value="1"/>
</dbReference>
<dbReference type="KEGG" id="cart:PA27867_0255"/>
<dbReference type="PROSITE" id="PS00188">
    <property type="entry name" value="BIOTIN"/>
    <property type="match status" value="1"/>
</dbReference>
<dbReference type="NCBIfam" id="TIGR00724">
    <property type="entry name" value="urea_amlyse_rel"/>
    <property type="match status" value="1"/>
</dbReference>